<dbReference type="Gene3D" id="1.10.10.10">
    <property type="entry name" value="Winged helix-like DNA-binding domain superfamily/Winged helix DNA-binding domain"/>
    <property type="match status" value="1"/>
</dbReference>
<sequence>MRTAPSIWEILDKVIEGKMLVKQEVHELWRKRDVLERYTETMLVHTSSIVYCRKHEKDYNSKIFRDAEVVKILEKMDEAVEKLSEDEKKVWLWRYQEKMTLEEIGQMLVGLPKRSVNARRYWRIKAFRTLNHIAFELAKFLRTGGT</sequence>
<dbReference type="STRING" id="1330330.IX53_00660"/>
<dbReference type="InterPro" id="IPR036388">
    <property type="entry name" value="WH-like_DNA-bd_sf"/>
</dbReference>
<gene>
    <name evidence="1" type="ORF">IX53_00660</name>
</gene>
<reference evidence="1 2" key="1">
    <citation type="submission" date="2015-04" db="EMBL/GenBank/DDBJ databases">
        <title>Complete Genome Sequence of Kosmotoga pacifica SLHLJ1.</title>
        <authorList>
            <person name="Jiang L.J."/>
            <person name="Shao Z.Z."/>
            <person name="Jebbar M."/>
        </authorList>
    </citation>
    <scope>NUCLEOTIDE SEQUENCE [LARGE SCALE GENOMIC DNA]</scope>
    <source>
        <strain evidence="1 2">SLHLJ1</strain>
    </source>
</reference>
<organism evidence="1 2">
    <name type="scientific">Kosmotoga pacifica</name>
    <dbReference type="NCBI Taxonomy" id="1330330"/>
    <lineage>
        <taxon>Bacteria</taxon>
        <taxon>Thermotogati</taxon>
        <taxon>Thermotogota</taxon>
        <taxon>Thermotogae</taxon>
        <taxon>Kosmotogales</taxon>
        <taxon>Kosmotogaceae</taxon>
        <taxon>Kosmotoga</taxon>
    </lineage>
</organism>
<dbReference type="Proteomes" id="UP000035159">
    <property type="component" value="Chromosome"/>
</dbReference>
<dbReference type="InterPro" id="IPR013324">
    <property type="entry name" value="RNA_pol_sigma_r3/r4-like"/>
</dbReference>
<protein>
    <submittedName>
        <fullName evidence="1">Uncharacterized protein</fullName>
    </submittedName>
</protein>
<name>A0A0G2Z927_9BACT</name>
<evidence type="ECO:0000313" key="2">
    <source>
        <dbReference type="Proteomes" id="UP000035159"/>
    </source>
</evidence>
<dbReference type="PATRIC" id="fig|1330330.3.peg.124"/>
<keyword evidence="2" id="KW-1185">Reference proteome</keyword>
<dbReference type="SUPFAM" id="SSF88659">
    <property type="entry name" value="Sigma3 and sigma4 domains of RNA polymerase sigma factors"/>
    <property type="match status" value="1"/>
</dbReference>
<proteinExistence type="predicted"/>
<evidence type="ECO:0000313" key="1">
    <source>
        <dbReference type="EMBL" id="AKI96576.1"/>
    </source>
</evidence>
<dbReference type="KEGG" id="kpf:IX53_00660"/>
<dbReference type="EMBL" id="CP011232">
    <property type="protein sequence ID" value="AKI96576.1"/>
    <property type="molecule type" value="Genomic_DNA"/>
</dbReference>
<accession>A0A0G2Z927</accession>
<dbReference type="AlphaFoldDB" id="A0A0G2Z927"/>